<evidence type="ECO:0000313" key="1">
    <source>
        <dbReference type="EMBL" id="CAB4137436.1"/>
    </source>
</evidence>
<protein>
    <submittedName>
        <fullName evidence="1">Uncharacterized protein</fullName>
    </submittedName>
</protein>
<accession>A0A6J5LWV0</accession>
<organism evidence="1">
    <name type="scientific">uncultured Caudovirales phage</name>
    <dbReference type="NCBI Taxonomy" id="2100421"/>
    <lineage>
        <taxon>Viruses</taxon>
        <taxon>Duplodnaviria</taxon>
        <taxon>Heunggongvirae</taxon>
        <taxon>Uroviricota</taxon>
        <taxon>Caudoviricetes</taxon>
        <taxon>Peduoviridae</taxon>
        <taxon>Maltschvirus</taxon>
        <taxon>Maltschvirus maltsch</taxon>
    </lineage>
</organism>
<proteinExistence type="predicted"/>
<dbReference type="EMBL" id="LR796340">
    <property type="protein sequence ID" value="CAB4137436.1"/>
    <property type="molecule type" value="Genomic_DNA"/>
</dbReference>
<reference evidence="1" key="1">
    <citation type="submission" date="2020-04" db="EMBL/GenBank/DDBJ databases">
        <authorList>
            <person name="Chiriac C."/>
            <person name="Salcher M."/>
            <person name="Ghai R."/>
            <person name="Kavagutti S V."/>
        </authorList>
    </citation>
    <scope>NUCLEOTIDE SEQUENCE</scope>
</reference>
<sequence>MQRTGPERHIEAAKRRLAHLGGLAARTHEAERSILAAAEERERAIDAELAKLRPRALLDPDAGQRVEELTAERGHLHTIAAKSRAAGA</sequence>
<name>A0A6J5LWV0_9CAUD</name>
<gene>
    <name evidence="1" type="ORF">UFOVP326_29</name>
</gene>